<dbReference type="EMBL" id="CP015136">
    <property type="protein sequence ID" value="AMY12915.1"/>
    <property type="molecule type" value="Genomic_DNA"/>
</dbReference>
<dbReference type="Proteomes" id="UP000076079">
    <property type="component" value="Chromosome"/>
</dbReference>
<dbReference type="PROSITE" id="PS50234">
    <property type="entry name" value="VWFA"/>
    <property type="match status" value="1"/>
</dbReference>
<evidence type="ECO:0000259" key="1">
    <source>
        <dbReference type="PROSITE" id="PS50234"/>
    </source>
</evidence>
<proteinExistence type="predicted"/>
<dbReference type="InterPro" id="IPR017802">
    <property type="entry name" value="VWFA-rel_acidobac-type"/>
</dbReference>
<organism evidence="2 3">
    <name type="scientific">Luteitalea pratensis</name>
    <dbReference type="NCBI Taxonomy" id="1855912"/>
    <lineage>
        <taxon>Bacteria</taxon>
        <taxon>Pseudomonadati</taxon>
        <taxon>Acidobacteriota</taxon>
        <taxon>Vicinamibacteria</taxon>
        <taxon>Vicinamibacterales</taxon>
        <taxon>Vicinamibacteraceae</taxon>
        <taxon>Luteitalea</taxon>
    </lineage>
</organism>
<dbReference type="KEGG" id="abac:LuPra_06199"/>
<dbReference type="RefSeq" id="WP_110174328.1">
    <property type="nucleotide sequence ID" value="NZ_CP015136.1"/>
</dbReference>
<reference evidence="3" key="2">
    <citation type="submission" date="2016-04" db="EMBL/GenBank/DDBJ databases">
        <title>First Complete Genome Sequence of a Subdivision 6 Acidobacterium.</title>
        <authorList>
            <person name="Huang S."/>
            <person name="Vieira S."/>
            <person name="Bunk B."/>
            <person name="Riedel T."/>
            <person name="Sproeer C."/>
            <person name="Overmann J."/>
        </authorList>
    </citation>
    <scope>NUCLEOTIDE SEQUENCE [LARGE SCALE GENOMIC DNA]</scope>
    <source>
        <strain evidence="3">DSM 100886 HEG_-6_39</strain>
    </source>
</reference>
<name>A0A143PW43_LUTPR</name>
<sequence>MKQTWLNGIVGLLAATLVTSPVLAQQRVPTFRSSVSLVSVNAVVKDRRGRPVRNLKRDDFQIFENGAARPIVDFGFSDEGPVTFGVLVDQSGSMNLSNNLDAAREVIRHLLAWFDAGKDEVALFAFDQHLQEVQPFTSNASMVLDALPRLSAYGTTALYDAIGETASRLESRPSPRRAVIVVTDGLDTVSTKTVEAVSGIASAIDVPVYVVVVMTPGNNPQRGGEPLRTDGEPITTRLANLAYWTGGDMLIASTPAETSLIARRLVVDLRHQYQLAFESSTRAGWHQVAVRTRNPDLQVRARSGYFAQPSVNGNN</sequence>
<dbReference type="Pfam" id="PF13519">
    <property type="entry name" value="VWA_2"/>
    <property type="match status" value="1"/>
</dbReference>
<dbReference type="SUPFAM" id="SSF53300">
    <property type="entry name" value="vWA-like"/>
    <property type="match status" value="1"/>
</dbReference>
<evidence type="ECO:0000313" key="2">
    <source>
        <dbReference type="EMBL" id="AMY12915.1"/>
    </source>
</evidence>
<dbReference type="CDD" id="cd00198">
    <property type="entry name" value="vWFA"/>
    <property type="match status" value="1"/>
</dbReference>
<dbReference type="InterPro" id="IPR002035">
    <property type="entry name" value="VWF_A"/>
</dbReference>
<reference evidence="2 3" key="1">
    <citation type="journal article" date="2016" name="Genome Announc.">
        <title>First Complete Genome Sequence of a Subdivision 6 Acidobacterium Strain.</title>
        <authorList>
            <person name="Huang S."/>
            <person name="Vieira S."/>
            <person name="Bunk B."/>
            <person name="Riedel T."/>
            <person name="Sproer C."/>
            <person name="Overmann J."/>
        </authorList>
    </citation>
    <scope>NUCLEOTIDE SEQUENCE [LARGE SCALE GENOMIC DNA]</scope>
    <source>
        <strain evidence="3">DSM 100886 HEG_-6_39</strain>
    </source>
</reference>
<dbReference type="Gene3D" id="3.40.50.410">
    <property type="entry name" value="von Willebrand factor, type A domain"/>
    <property type="match status" value="1"/>
</dbReference>
<dbReference type="AlphaFoldDB" id="A0A143PW43"/>
<protein>
    <submittedName>
        <fullName evidence="2">VWFA-related Acidobacterial domain protein</fullName>
    </submittedName>
</protein>
<dbReference type="STRING" id="1855912.LuPra_06199"/>
<feature type="domain" description="VWFA" evidence="1">
    <location>
        <begin position="83"/>
        <end position="269"/>
    </location>
</feature>
<gene>
    <name evidence="2" type="ORF">LuPra_06199</name>
</gene>
<dbReference type="InterPro" id="IPR036465">
    <property type="entry name" value="vWFA_dom_sf"/>
</dbReference>
<accession>A0A143PW43</accession>
<dbReference type="OrthoDB" id="113098at2"/>
<keyword evidence="3" id="KW-1185">Reference proteome</keyword>
<dbReference type="SMART" id="SM00327">
    <property type="entry name" value="VWA"/>
    <property type="match status" value="1"/>
</dbReference>
<evidence type="ECO:0000313" key="3">
    <source>
        <dbReference type="Proteomes" id="UP000076079"/>
    </source>
</evidence>
<dbReference type="NCBIfam" id="TIGR03436">
    <property type="entry name" value="acidobact_VWFA"/>
    <property type="match status" value="1"/>
</dbReference>